<gene>
    <name evidence="2" type="ORF">GUJ93_ZPchr0013g36154</name>
</gene>
<organism evidence="2 3">
    <name type="scientific">Zizania palustris</name>
    <name type="common">Northern wild rice</name>
    <dbReference type="NCBI Taxonomy" id="103762"/>
    <lineage>
        <taxon>Eukaryota</taxon>
        <taxon>Viridiplantae</taxon>
        <taxon>Streptophyta</taxon>
        <taxon>Embryophyta</taxon>
        <taxon>Tracheophyta</taxon>
        <taxon>Spermatophyta</taxon>
        <taxon>Magnoliopsida</taxon>
        <taxon>Liliopsida</taxon>
        <taxon>Poales</taxon>
        <taxon>Poaceae</taxon>
        <taxon>BOP clade</taxon>
        <taxon>Oryzoideae</taxon>
        <taxon>Oryzeae</taxon>
        <taxon>Zizaniinae</taxon>
        <taxon>Zizania</taxon>
    </lineage>
</organism>
<evidence type="ECO:0000313" key="3">
    <source>
        <dbReference type="Proteomes" id="UP000729402"/>
    </source>
</evidence>
<comment type="caution">
    <text evidence="2">The sequence shown here is derived from an EMBL/GenBank/DDBJ whole genome shotgun (WGS) entry which is preliminary data.</text>
</comment>
<feature type="region of interest" description="Disordered" evidence="1">
    <location>
        <begin position="1"/>
        <end position="57"/>
    </location>
</feature>
<dbReference type="Proteomes" id="UP000729402">
    <property type="component" value="Unassembled WGS sequence"/>
</dbReference>
<dbReference type="AlphaFoldDB" id="A0A8J5WV96"/>
<reference evidence="2" key="2">
    <citation type="submission" date="2021-02" db="EMBL/GenBank/DDBJ databases">
        <authorList>
            <person name="Kimball J.A."/>
            <person name="Haas M.W."/>
            <person name="Macchietto M."/>
            <person name="Kono T."/>
            <person name="Duquette J."/>
            <person name="Shao M."/>
        </authorList>
    </citation>
    <scope>NUCLEOTIDE SEQUENCE</scope>
    <source>
        <tissue evidence="2">Fresh leaf tissue</tissue>
    </source>
</reference>
<accession>A0A8J5WV96</accession>
<protein>
    <submittedName>
        <fullName evidence="2">Uncharacterized protein</fullName>
    </submittedName>
</protein>
<keyword evidence="3" id="KW-1185">Reference proteome</keyword>
<evidence type="ECO:0000313" key="2">
    <source>
        <dbReference type="EMBL" id="KAG8095904.1"/>
    </source>
</evidence>
<proteinExistence type="predicted"/>
<reference evidence="2" key="1">
    <citation type="journal article" date="2021" name="bioRxiv">
        <title>Whole Genome Assembly and Annotation of Northern Wild Rice, Zizania palustris L., Supports a Whole Genome Duplication in the Zizania Genus.</title>
        <authorList>
            <person name="Haas M."/>
            <person name="Kono T."/>
            <person name="Macchietto M."/>
            <person name="Millas R."/>
            <person name="McGilp L."/>
            <person name="Shao M."/>
            <person name="Duquette J."/>
            <person name="Hirsch C.N."/>
            <person name="Kimball J."/>
        </authorList>
    </citation>
    <scope>NUCLEOTIDE SEQUENCE</scope>
    <source>
        <tissue evidence="2">Fresh leaf tissue</tissue>
    </source>
</reference>
<dbReference type="EMBL" id="JAAALK010000079">
    <property type="protein sequence ID" value="KAG8095904.1"/>
    <property type="molecule type" value="Genomic_DNA"/>
</dbReference>
<name>A0A8J5WV96_ZIZPA</name>
<sequence>MSTKGETLRVLSRRRRRRRNTYDGGVLDAKVPERLGGGNMYGASGTPMTPMSSLRSLRTASAPAAAAATEVR</sequence>
<evidence type="ECO:0000256" key="1">
    <source>
        <dbReference type="SAM" id="MobiDB-lite"/>
    </source>
</evidence>